<dbReference type="CDD" id="cd07033">
    <property type="entry name" value="TPP_PYR_DXS_TK_like"/>
    <property type="match status" value="1"/>
</dbReference>
<dbReference type="EC" id="2.2.1.7" evidence="11"/>
<accession>A0A101E6J4</accession>
<evidence type="ECO:0000256" key="11">
    <source>
        <dbReference type="HAMAP-Rule" id="MF_00315"/>
    </source>
</evidence>
<dbReference type="GO" id="GO:0005829">
    <property type="term" value="C:cytosol"/>
    <property type="evidence" value="ECO:0007669"/>
    <property type="project" value="TreeGrafter"/>
</dbReference>
<comment type="cofactor">
    <cofactor evidence="11">
        <name>Mg(2+)</name>
        <dbReference type="ChEBI" id="CHEBI:18420"/>
    </cofactor>
    <text evidence="11">Binds 1 Mg(2+) ion per subunit.</text>
</comment>
<evidence type="ECO:0000313" key="14">
    <source>
        <dbReference type="Proteomes" id="UP000264445"/>
    </source>
</evidence>
<dbReference type="PANTHER" id="PTHR43322">
    <property type="entry name" value="1-D-DEOXYXYLULOSE 5-PHOSPHATE SYNTHASE-RELATED"/>
    <property type="match status" value="1"/>
</dbReference>
<dbReference type="PROSITE" id="PS00802">
    <property type="entry name" value="TRANSKETOLASE_2"/>
    <property type="match status" value="1"/>
</dbReference>
<evidence type="ECO:0000256" key="4">
    <source>
        <dbReference type="ARBA" id="ARBA00022679"/>
    </source>
</evidence>
<feature type="binding site" evidence="11">
    <location>
        <position position="143"/>
    </location>
    <ligand>
        <name>Mg(2+)</name>
        <dbReference type="ChEBI" id="CHEBI:18420"/>
    </ligand>
</feature>
<comment type="similarity">
    <text evidence="2 11">Belongs to the transketolase family. DXPS subfamily.</text>
</comment>
<protein>
    <recommendedName>
        <fullName evidence="11">1-deoxy-D-xylulose-5-phosphate synthase</fullName>
        <ecNumber evidence="11">2.2.1.7</ecNumber>
    </recommendedName>
    <alternativeName>
        <fullName evidence="11">1-deoxyxylulose-5-phosphate synthase</fullName>
        <shortName evidence="11">DXP synthase</shortName>
        <shortName evidence="11">DXPS</shortName>
    </alternativeName>
</protein>
<evidence type="ECO:0000256" key="1">
    <source>
        <dbReference type="ARBA" id="ARBA00004980"/>
    </source>
</evidence>
<dbReference type="GO" id="GO:0016114">
    <property type="term" value="P:terpenoid biosynthetic process"/>
    <property type="evidence" value="ECO:0007669"/>
    <property type="project" value="UniProtKB-UniRule"/>
</dbReference>
<feature type="binding site" evidence="11">
    <location>
        <position position="283"/>
    </location>
    <ligand>
        <name>thiamine diphosphate</name>
        <dbReference type="ChEBI" id="CHEBI:58937"/>
    </ligand>
</feature>
<dbReference type="PANTHER" id="PTHR43322:SF5">
    <property type="entry name" value="1-DEOXY-D-XYLULOSE-5-PHOSPHATE SYNTHASE, CHLOROPLASTIC"/>
    <property type="match status" value="1"/>
</dbReference>
<organism evidence="13 14">
    <name type="scientific">Caldanaerobacter subterraneus</name>
    <dbReference type="NCBI Taxonomy" id="911092"/>
    <lineage>
        <taxon>Bacteria</taxon>
        <taxon>Bacillati</taxon>
        <taxon>Bacillota</taxon>
        <taxon>Clostridia</taxon>
        <taxon>Thermoanaerobacterales</taxon>
        <taxon>Thermoanaerobacteraceae</taxon>
        <taxon>Caldanaerobacter</taxon>
    </lineage>
</organism>
<dbReference type="GO" id="GO:0019288">
    <property type="term" value="P:isopentenyl diphosphate biosynthetic process, methylerythritol 4-phosphate pathway"/>
    <property type="evidence" value="ECO:0007669"/>
    <property type="project" value="TreeGrafter"/>
</dbReference>
<feature type="binding site" evidence="11">
    <location>
        <begin position="112"/>
        <end position="114"/>
    </location>
    <ligand>
        <name>thiamine diphosphate</name>
        <dbReference type="ChEBI" id="CHEBI:58937"/>
    </ligand>
</feature>
<keyword evidence="6 11" id="KW-0460">Magnesium</keyword>
<dbReference type="GO" id="GO:0000287">
    <property type="term" value="F:magnesium ion binding"/>
    <property type="evidence" value="ECO:0007669"/>
    <property type="project" value="UniProtKB-UniRule"/>
</dbReference>
<evidence type="ECO:0000256" key="7">
    <source>
        <dbReference type="ARBA" id="ARBA00022977"/>
    </source>
</evidence>
<feature type="binding site" evidence="11">
    <location>
        <position position="71"/>
    </location>
    <ligand>
        <name>thiamine diphosphate</name>
        <dbReference type="ChEBI" id="CHEBI:58937"/>
    </ligand>
</feature>
<dbReference type="Pfam" id="PF02779">
    <property type="entry name" value="Transket_pyr"/>
    <property type="match status" value="1"/>
</dbReference>
<dbReference type="HAMAP" id="MF_00315">
    <property type="entry name" value="DXP_synth"/>
    <property type="match status" value="1"/>
</dbReference>
<feature type="binding site" evidence="11">
    <location>
        <position position="172"/>
    </location>
    <ligand>
        <name>thiamine diphosphate</name>
        <dbReference type="ChEBI" id="CHEBI:58937"/>
    </ligand>
</feature>
<evidence type="ECO:0000256" key="5">
    <source>
        <dbReference type="ARBA" id="ARBA00022723"/>
    </source>
</evidence>
<keyword evidence="8 11" id="KW-0786">Thiamine pyrophosphate</keyword>
<dbReference type="CDD" id="cd02007">
    <property type="entry name" value="TPP_DXS"/>
    <property type="match status" value="1"/>
</dbReference>
<dbReference type="FunFam" id="3.40.50.920:FF:000002">
    <property type="entry name" value="1-deoxy-D-xylulose-5-phosphate synthase"/>
    <property type="match status" value="1"/>
</dbReference>
<dbReference type="GO" id="GO:0030976">
    <property type="term" value="F:thiamine pyrophosphate binding"/>
    <property type="evidence" value="ECO:0007669"/>
    <property type="project" value="UniProtKB-UniRule"/>
</dbReference>
<feature type="binding site" evidence="11">
    <location>
        <position position="363"/>
    </location>
    <ligand>
        <name>thiamine diphosphate</name>
        <dbReference type="ChEBI" id="CHEBI:58937"/>
    </ligand>
</feature>
<comment type="cofactor">
    <cofactor evidence="11">
        <name>thiamine diphosphate</name>
        <dbReference type="ChEBI" id="CHEBI:58937"/>
    </cofactor>
    <text evidence="11">Binds 1 thiamine pyrophosphate per subunit.</text>
</comment>
<keyword evidence="5 11" id="KW-0479">Metal-binding</keyword>
<evidence type="ECO:0000256" key="3">
    <source>
        <dbReference type="ARBA" id="ARBA00011738"/>
    </source>
</evidence>
<dbReference type="UniPathway" id="UPA00064">
    <property type="reaction ID" value="UER00091"/>
</dbReference>
<dbReference type="InterPro" id="IPR029061">
    <property type="entry name" value="THDP-binding"/>
</dbReference>
<dbReference type="Pfam" id="PF13292">
    <property type="entry name" value="DXP_synthase_N"/>
    <property type="match status" value="1"/>
</dbReference>
<dbReference type="InterPro" id="IPR005475">
    <property type="entry name" value="Transketolase-like_Pyr-bd"/>
</dbReference>
<evidence type="ECO:0000256" key="6">
    <source>
        <dbReference type="ARBA" id="ARBA00022842"/>
    </source>
</evidence>
<reference evidence="13 14" key="1">
    <citation type="journal article" date="2018" name="Nat. Biotechnol.">
        <title>A standardized bacterial taxonomy based on genome phylogeny substantially revises the tree of life.</title>
        <authorList>
            <person name="Parks D.H."/>
            <person name="Chuvochina M."/>
            <person name="Waite D.W."/>
            <person name="Rinke C."/>
            <person name="Skarshewski A."/>
            <person name="Chaumeil P.A."/>
            <person name="Hugenholtz P."/>
        </authorList>
    </citation>
    <scope>NUCLEOTIDE SEQUENCE [LARGE SCALE GENOMIC DNA]</scope>
    <source>
        <strain evidence="13">UBA12544</strain>
    </source>
</reference>
<dbReference type="Gene3D" id="3.40.50.920">
    <property type="match status" value="1"/>
</dbReference>
<feature type="domain" description="Transketolase-like pyrimidine-binding" evidence="12">
    <location>
        <begin position="312"/>
        <end position="475"/>
    </location>
</feature>
<comment type="pathway">
    <text evidence="1 11">Metabolic intermediate biosynthesis; 1-deoxy-D-xylulose 5-phosphate biosynthesis; 1-deoxy-D-xylulose 5-phosphate from D-glyceraldehyde 3-phosphate and pyruvate: step 1/1.</text>
</comment>
<dbReference type="Proteomes" id="UP000264445">
    <property type="component" value="Unassembled WGS sequence"/>
</dbReference>
<evidence type="ECO:0000259" key="12">
    <source>
        <dbReference type="SMART" id="SM00861"/>
    </source>
</evidence>
<dbReference type="PROSITE" id="PS00801">
    <property type="entry name" value="TRANSKETOLASE_1"/>
    <property type="match status" value="1"/>
</dbReference>
<dbReference type="FunFam" id="3.40.50.970:FF:000005">
    <property type="entry name" value="1-deoxy-D-xylulose-5-phosphate synthase"/>
    <property type="match status" value="1"/>
</dbReference>
<dbReference type="NCBIfam" id="TIGR00204">
    <property type="entry name" value="dxs"/>
    <property type="match status" value="1"/>
</dbReference>
<dbReference type="GO" id="GO:0009228">
    <property type="term" value="P:thiamine biosynthetic process"/>
    <property type="evidence" value="ECO:0007669"/>
    <property type="project" value="UniProtKB-UniRule"/>
</dbReference>
<dbReference type="SMART" id="SM00861">
    <property type="entry name" value="Transket_pyr"/>
    <property type="match status" value="1"/>
</dbReference>
<dbReference type="Pfam" id="PF02780">
    <property type="entry name" value="Transketolase_C"/>
    <property type="match status" value="1"/>
</dbReference>
<comment type="function">
    <text evidence="10 11">Catalyzes the acyloin condensation reaction between C atoms 2 and 3 of pyruvate and glyceraldehyde 3-phosphate to yield 1-deoxy-D-xylulose-5-phosphate (DXP).</text>
</comment>
<dbReference type="InterPro" id="IPR033248">
    <property type="entry name" value="Transketolase_C"/>
</dbReference>
<dbReference type="SUPFAM" id="SSF52922">
    <property type="entry name" value="TK C-terminal domain-like"/>
    <property type="match status" value="1"/>
</dbReference>
<keyword evidence="4 11" id="KW-0808">Transferase</keyword>
<dbReference type="InterPro" id="IPR020826">
    <property type="entry name" value="Transketolase_BS"/>
</dbReference>
<dbReference type="SUPFAM" id="SSF52518">
    <property type="entry name" value="Thiamin diphosphate-binding fold (THDP-binding)"/>
    <property type="match status" value="2"/>
</dbReference>
<dbReference type="InterPro" id="IPR009014">
    <property type="entry name" value="Transketo_C/PFOR_II"/>
</dbReference>
<comment type="catalytic activity">
    <reaction evidence="11">
        <text>D-glyceraldehyde 3-phosphate + pyruvate + H(+) = 1-deoxy-D-xylulose 5-phosphate + CO2</text>
        <dbReference type="Rhea" id="RHEA:12605"/>
        <dbReference type="ChEBI" id="CHEBI:15361"/>
        <dbReference type="ChEBI" id="CHEBI:15378"/>
        <dbReference type="ChEBI" id="CHEBI:16526"/>
        <dbReference type="ChEBI" id="CHEBI:57792"/>
        <dbReference type="ChEBI" id="CHEBI:59776"/>
        <dbReference type="EC" id="2.2.1.7"/>
    </reaction>
</comment>
<sequence length="622" mass="69023">MLEQINSPYDLKKLDIKDLPRLSEEIRQFIVEKVSKTGGHLASNLGIVELTLALHYVFNSPVDKIIWDVGHQCYVHKMITGRRDKFDTLRQFNGLSGYTKRTESIHDIFGAGHSSTSLSAALGIATARDLKGEKYHVIAVIGDGALTGGMALEALNNIGRSRKDVIVILNHNEMSISENVGSLSLYLSKLRTDPTYNKVKQEIDNLLNIIPPIGKSLHKYIEKIKDSIKQLVVPGMFFEELGFTYLGPIDGHNVEELIEVLERSKKMKGPLLIHVVTKKGKGYMFAEKRPDKFHSAAPFDIETGKFVGEGKDSYSDVFGKTLAEMALKDEKIVAITAAMPEGTGLIHFAKLIPDRFFDVGIAEQHATTFAAGLAVEGYKPYFAVYSTFLQRAYDQVIHDVCIQKLPVIFAVDRAGIVGEDGETHQGVFDISFLRAIPNIAIMSPKDANELVEMVKLSRNLDFPVAIRYPRGKAGEYDISRKPSFPFGKGEVLLEGEKIAVFALGRMVSKSIDAAEILKGHGINPFVVNLRFVKPLDEELILEISNKVDLVVTVEDNVIAGGVGSAILELLNDKKVYRPVLRLGFPDKFIEHGDVESLFKKYGLDSQSIADTILQRYKEMRGS</sequence>
<keyword evidence="9 11" id="KW-0414">Isoprene biosynthesis</keyword>
<dbReference type="InterPro" id="IPR049557">
    <property type="entry name" value="Transketolase_CS"/>
</dbReference>
<evidence type="ECO:0000256" key="8">
    <source>
        <dbReference type="ARBA" id="ARBA00023052"/>
    </source>
</evidence>
<dbReference type="RefSeq" id="WP_278428722.1">
    <property type="nucleotide sequence ID" value="NZ_DOLB01000049.1"/>
</dbReference>
<dbReference type="InterPro" id="IPR005477">
    <property type="entry name" value="Dxylulose-5-P_synthase"/>
</dbReference>
<keyword evidence="7 11" id="KW-0784">Thiamine biosynthesis</keyword>
<dbReference type="NCBIfam" id="NF003933">
    <property type="entry name" value="PRK05444.2-2"/>
    <property type="match status" value="1"/>
</dbReference>
<feature type="binding site" evidence="11">
    <location>
        <begin position="144"/>
        <end position="145"/>
    </location>
    <ligand>
        <name>thiamine diphosphate</name>
        <dbReference type="ChEBI" id="CHEBI:58937"/>
    </ligand>
</feature>
<evidence type="ECO:0000256" key="9">
    <source>
        <dbReference type="ARBA" id="ARBA00023229"/>
    </source>
</evidence>
<evidence type="ECO:0000313" key="13">
    <source>
        <dbReference type="EMBL" id="HBT48705.1"/>
    </source>
</evidence>
<dbReference type="EMBL" id="DOLB01000049">
    <property type="protein sequence ID" value="HBT48705.1"/>
    <property type="molecule type" value="Genomic_DNA"/>
</dbReference>
<evidence type="ECO:0000256" key="2">
    <source>
        <dbReference type="ARBA" id="ARBA00011081"/>
    </source>
</evidence>
<dbReference type="GO" id="GO:0008661">
    <property type="term" value="F:1-deoxy-D-xylulose-5-phosphate synthase activity"/>
    <property type="evidence" value="ECO:0007669"/>
    <property type="project" value="UniProtKB-UniRule"/>
</dbReference>
<comment type="caution">
    <text evidence="13">The sequence shown here is derived from an EMBL/GenBank/DDBJ whole genome shotgun (WGS) entry which is preliminary data.</text>
</comment>
<dbReference type="Gene3D" id="3.40.50.970">
    <property type="match status" value="2"/>
</dbReference>
<comment type="subunit">
    <text evidence="3 11">Homodimer.</text>
</comment>
<proteinExistence type="inferred from homology"/>
<evidence type="ECO:0000256" key="10">
    <source>
        <dbReference type="ARBA" id="ARBA00055605"/>
    </source>
</evidence>
<name>A0A101E6J4_9THEO</name>
<gene>
    <name evidence="11 13" type="primary">dxs</name>
    <name evidence="13" type="ORF">DEA61_02365</name>
</gene>
<dbReference type="AlphaFoldDB" id="A0A101E6J4"/>
<feature type="binding site" evidence="11">
    <location>
        <position position="172"/>
    </location>
    <ligand>
        <name>Mg(2+)</name>
        <dbReference type="ChEBI" id="CHEBI:18420"/>
    </ligand>
</feature>